<dbReference type="EMBL" id="AMFJ01021638">
    <property type="protein sequence ID" value="EKD66301.1"/>
    <property type="molecule type" value="Genomic_DNA"/>
</dbReference>
<keyword evidence="1" id="KW-1133">Transmembrane helix</keyword>
<dbReference type="AlphaFoldDB" id="K2AX53"/>
<comment type="caution">
    <text evidence="2">The sequence shown here is derived from an EMBL/GenBank/DDBJ whole genome shotgun (WGS) entry which is preliminary data.</text>
</comment>
<protein>
    <submittedName>
        <fullName evidence="2">Uncharacterized protein</fullName>
    </submittedName>
</protein>
<accession>K2AX53</accession>
<reference evidence="2" key="1">
    <citation type="journal article" date="2012" name="Science">
        <title>Fermentation, hydrogen, and sulfur metabolism in multiple uncultivated bacterial phyla.</title>
        <authorList>
            <person name="Wrighton K.C."/>
            <person name="Thomas B.C."/>
            <person name="Sharon I."/>
            <person name="Miller C.S."/>
            <person name="Castelle C.J."/>
            <person name="VerBerkmoes N.C."/>
            <person name="Wilkins M.J."/>
            <person name="Hettich R.L."/>
            <person name="Lipton M.S."/>
            <person name="Williams K.H."/>
            <person name="Long P.E."/>
            <person name="Banfield J.F."/>
        </authorList>
    </citation>
    <scope>NUCLEOTIDE SEQUENCE [LARGE SCALE GENOMIC DNA]</scope>
</reference>
<evidence type="ECO:0000256" key="1">
    <source>
        <dbReference type="SAM" id="Phobius"/>
    </source>
</evidence>
<organism evidence="2">
    <name type="scientific">uncultured bacterium</name>
    <name type="common">gcode 4</name>
    <dbReference type="NCBI Taxonomy" id="1234023"/>
    <lineage>
        <taxon>Bacteria</taxon>
        <taxon>environmental samples</taxon>
    </lineage>
</organism>
<gene>
    <name evidence="2" type="ORF">ACD_49C00052G0013</name>
</gene>
<sequence length="182" mass="21271">MVNTPKNGDNETPEVDTGRRKFLTKLIAVTSVAVSVWIWIDYEIDKLKRIKALKVKETQVVSEVKNFNNSFNTATENLLDAYEALEFDVAEKYFTNNYKNADINQLISLSMVITTLKKVQKLDDNIQKRINDMILNFTNEDYQNLWKIEWGITYSNDILAKKYPTLVPVIKEWKKKHNITYV</sequence>
<name>K2AX53_9BACT</name>
<feature type="transmembrane region" description="Helical" evidence="1">
    <location>
        <begin position="22"/>
        <end position="40"/>
    </location>
</feature>
<keyword evidence="1" id="KW-0812">Transmembrane</keyword>
<keyword evidence="1" id="KW-0472">Membrane</keyword>
<proteinExistence type="predicted"/>
<evidence type="ECO:0000313" key="2">
    <source>
        <dbReference type="EMBL" id="EKD66301.1"/>
    </source>
</evidence>